<reference evidence="1 2" key="1">
    <citation type="submission" date="2022-03" db="EMBL/GenBank/DDBJ databases">
        <authorList>
            <person name="Jo J.-H."/>
            <person name="Im W.-T."/>
        </authorList>
    </citation>
    <scope>NUCLEOTIDE SEQUENCE [LARGE SCALE GENOMIC DNA]</scope>
    <source>
        <strain evidence="1 2">MA9</strain>
    </source>
</reference>
<dbReference type="InterPro" id="IPR010419">
    <property type="entry name" value="CO_DH_gsu"/>
</dbReference>
<proteinExistence type="predicted"/>
<dbReference type="Pfam" id="PF06240">
    <property type="entry name" value="COXG"/>
    <property type="match status" value="1"/>
</dbReference>
<dbReference type="InterPro" id="IPR023393">
    <property type="entry name" value="START-like_dom_sf"/>
</dbReference>
<evidence type="ECO:0000313" key="2">
    <source>
        <dbReference type="Proteomes" id="UP001316087"/>
    </source>
</evidence>
<sequence>MPQATHNVTLAVSNNATWDFLKDYTNWAPLIPGYIAHEVLSDKQFTWIFLADLGFTKKTIKLDVKMTDLVESTDVKFDLKGLSDNFNGKGYFKIAGDTQVELIGSLELSADGIMGMMINSVLENFVPKATKELTESIQSKIDELHGVK</sequence>
<dbReference type="Proteomes" id="UP001316087">
    <property type="component" value="Unassembled WGS sequence"/>
</dbReference>
<accession>A0ABS9UDC3</accession>
<dbReference type="RefSeq" id="WP_241369408.1">
    <property type="nucleotide sequence ID" value="NZ_JAKZFC010000003.1"/>
</dbReference>
<protein>
    <submittedName>
        <fullName evidence="1">SRPBCC family protein</fullName>
    </submittedName>
</protein>
<dbReference type="Gene3D" id="3.30.530.20">
    <property type="match status" value="1"/>
</dbReference>
<organism evidence="1 2">
    <name type="scientific">Solibacillus palustris</name>
    <dbReference type="NCBI Taxonomy" id="2908203"/>
    <lineage>
        <taxon>Bacteria</taxon>
        <taxon>Bacillati</taxon>
        <taxon>Bacillota</taxon>
        <taxon>Bacilli</taxon>
        <taxon>Bacillales</taxon>
        <taxon>Caryophanaceae</taxon>
        <taxon>Solibacillus</taxon>
    </lineage>
</organism>
<dbReference type="EMBL" id="JAKZFC010000003">
    <property type="protein sequence ID" value="MCH7322347.1"/>
    <property type="molecule type" value="Genomic_DNA"/>
</dbReference>
<dbReference type="CDD" id="cd07812">
    <property type="entry name" value="SRPBCC"/>
    <property type="match status" value="1"/>
</dbReference>
<dbReference type="SUPFAM" id="SSF55961">
    <property type="entry name" value="Bet v1-like"/>
    <property type="match status" value="1"/>
</dbReference>
<name>A0ABS9UDC3_9BACL</name>
<keyword evidence="2" id="KW-1185">Reference proteome</keyword>
<gene>
    <name evidence="1" type="ORF">LZ480_10635</name>
</gene>
<evidence type="ECO:0000313" key="1">
    <source>
        <dbReference type="EMBL" id="MCH7322347.1"/>
    </source>
</evidence>
<comment type="caution">
    <text evidence="1">The sequence shown here is derived from an EMBL/GenBank/DDBJ whole genome shotgun (WGS) entry which is preliminary data.</text>
</comment>